<dbReference type="PANTHER" id="PTHR47032:SF1">
    <property type="entry name" value="UDP-D-XYLOSE:L-FUCOSE ALPHA-1,3-D-XYLOSYLTRANSFERASE-RELATED"/>
    <property type="match status" value="1"/>
</dbReference>
<evidence type="ECO:0000313" key="3">
    <source>
        <dbReference type="EMBL" id="KNC73838.1"/>
    </source>
</evidence>
<keyword evidence="4" id="KW-1185">Reference proteome</keyword>
<feature type="transmembrane region" description="Helical" evidence="1">
    <location>
        <begin position="7"/>
        <end position="25"/>
    </location>
</feature>
<evidence type="ECO:0000256" key="1">
    <source>
        <dbReference type="SAM" id="Phobius"/>
    </source>
</evidence>
<dbReference type="eggNOG" id="ENOG502S9AH">
    <property type="taxonomic scope" value="Eukaryota"/>
</dbReference>
<keyword evidence="1" id="KW-0812">Transmembrane</keyword>
<name>A0A0L0FCP3_9EUKA</name>
<keyword evidence="1" id="KW-1133">Transmembrane helix</keyword>
<sequence>MTKWNRPSLWTGIIPVLLMIVFLYFNLDIPERFTRGELDCPECAVRNEIGTPLEGIFDLSDTSNPITKELMFTAKYDTLPLIMTATSVPFYEMTLNWYISVKNAGVRNRVLFVCHDTIIIEKLRPHMRTDDILALYSLPFSAVPDSTYGSNDYGLVARARTKMVFDVVSREIPLWFTDVDMVWNRDPWPFIADLQSKGHDIAVLRDGNHLCAGFFAVINSTADGIIDFFGDWDKGMSGKNLNQGLFNTVAKQHSEISLGYLPANLFPDGRQYFHDFDADQRKEVVVVHNNFIKGYQNKVDRFKSHNLWII</sequence>
<feature type="domain" description="Nucleotide-diphospho-sugar transferase" evidence="2">
    <location>
        <begin position="108"/>
        <end position="302"/>
    </location>
</feature>
<dbReference type="InterPro" id="IPR005069">
    <property type="entry name" value="Nucl-diP-sugar_transferase"/>
</dbReference>
<dbReference type="GO" id="GO:0016757">
    <property type="term" value="F:glycosyltransferase activity"/>
    <property type="evidence" value="ECO:0007669"/>
    <property type="project" value="TreeGrafter"/>
</dbReference>
<organism evidence="3 4">
    <name type="scientific">Sphaeroforma arctica JP610</name>
    <dbReference type="NCBI Taxonomy" id="667725"/>
    <lineage>
        <taxon>Eukaryota</taxon>
        <taxon>Ichthyosporea</taxon>
        <taxon>Ichthyophonida</taxon>
        <taxon>Sphaeroforma</taxon>
    </lineage>
</organism>
<evidence type="ECO:0000313" key="4">
    <source>
        <dbReference type="Proteomes" id="UP000054560"/>
    </source>
</evidence>
<dbReference type="GeneID" id="25914107"/>
<dbReference type="InterPro" id="IPR052636">
    <property type="entry name" value="UDP-D-xylose:L-fucose_XylT"/>
</dbReference>
<dbReference type="AlphaFoldDB" id="A0A0L0FCP3"/>
<accession>A0A0L0FCP3</accession>
<dbReference type="EMBL" id="KQ245084">
    <property type="protein sequence ID" value="KNC73838.1"/>
    <property type="molecule type" value="Genomic_DNA"/>
</dbReference>
<dbReference type="PANTHER" id="PTHR47032">
    <property type="entry name" value="UDP-D-XYLOSE:L-FUCOSE ALPHA-1,3-D-XYLOSYLTRANSFERASE-RELATED"/>
    <property type="match status" value="1"/>
</dbReference>
<proteinExistence type="predicted"/>
<gene>
    <name evidence="3" type="ORF">SARC_13603</name>
</gene>
<dbReference type="Pfam" id="PF03407">
    <property type="entry name" value="Nucleotid_trans"/>
    <property type="match status" value="1"/>
</dbReference>
<dbReference type="OrthoDB" id="1712432at2759"/>
<dbReference type="RefSeq" id="XP_014147740.1">
    <property type="nucleotide sequence ID" value="XM_014292265.1"/>
</dbReference>
<dbReference type="GO" id="GO:0005794">
    <property type="term" value="C:Golgi apparatus"/>
    <property type="evidence" value="ECO:0007669"/>
    <property type="project" value="TreeGrafter"/>
</dbReference>
<dbReference type="Proteomes" id="UP000054560">
    <property type="component" value="Unassembled WGS sequence"/>
</dbReference>
<keyword evidence="1" id="KW-0472">Membrane</keyword>
<evidence type="ECO:0000259" key="2">
    <source>
        <dbReference type="Pfam" id="PF03407"/>
    </source>
</evidence>
<protein>
    <recommendedName>
        <fullName evidence="2">Nucleotide-diphospho-sugar transferase domain-containing protein</fullName>
    </recommendedName>
</protein>
<reference evidence="3 4" key="1">
    <citation type="submission" date="2011-02" db="EMBL/GenBank/DDBJ databases">
        <title>The Genome Sequence of Sphaeroforma arctica JP610.</title>
        <authorList>
            <consortium name="The Broad Institute Genome Sequencing Platform"/>
            <person name="Russ C."/>
            <person name="Cuomo C."/>
            <person name="Young S.K."/>
            <person name="Zeng Q."/>
            <person name="Gargeya S."/>
            <person name="Alvarado L."/>
            <person name="Berlin A."/>
            <person name="Chapman S.B."/>
            <person name="Chen Z."/>
            <person name="Freedman E."/>
            <person name="Gellesch M."/>
            <person name="Goldberg J."/>
            <person name="Griggs A."/>
            <person name="Gujja S."/>
            <person name="Heilman E."/>
            <person name="Heiman D."/>
            <person name="Howarth C."/>
            <person name="Mehta T."/>
            <person name="Neiman D."/>
            <person name="Pearson M."/>
            <person name="Roberts A."/>
            <person name="Saif S."/>
            <person name="Shea T."/>
            <person name="Shenoy N."/>
            <person name="Sisk P."/>
            <person name="Stolte C."/>
            <person name="Sykes S."/>
            <person name="White J."/>
            <person name="Yandava C."/>
            <person name="Burger G."/>
            <person name="Gray M.W."/>
            <person name="Holland P.W.H."/>
            <person name="King N."/>
            <person name="Lang F.B.F."/>
            <person name="Roger A.J."/>
            <person name="Ruiz-Trillo I."/>
            <person name="Haas B."/>
            <person name="Nusbaum C."/>
            <person name="Birren B."/>
        </authorList>
    </citation>
    <scope>NUCLEOTIDE SEQUENCE [LARGE SCALE GENOMIC DNA]</scope>
    <source>
        <strain evidence="3 4">JP610</strain>
    </source>
</reference>